<comment type="pathway">
    <text evidence="8">Purine metabolism; 7-cyano-7-deazaguanine biosynthesis.</text>
</comment>
<evidence type="ECO:0000256" key="4">
    <source>
        <dbReference type="ARBA" id="ARBA00022842"/>
    </source>
</evidence>
<evidence type="ECO:0000256" key="6">
    <source>
        <dbReference type="ARBA" id="ARBA00023014"/>
    </source>
</evidence>
<dbReference type="AlphaFoldDB" id="A0A7K1STW3"/>
<evidence type="ECO:0000256" key="2">
    <source>
        <dbReference type="ARBA" id="ARBA00022691"/>
    </source>
</evidence>
<dbReference type="SUPFAM" id="SSF102114">
    <property type="entry name" value="Radical SAM enzymes"/>
    <property type="match status" value="1"/>
</dbReference>
<keyword evidence="5 8" id="KW-0408">Iron</keyword>
<comment type="similarity">
    <text evidence="8">Belongs to the radical SAM superfamily. 7-carboxy-7-deazaguanine synthase family.</text>
</comment>
<reference evidence="10 11" key="1">
    <citation type="submission" date="2019-12" db="EMBL/GenBank/DDBJ databases">
        <title>Mucilaginibacter sp. HMF7410 genome sequencing and assembly.</title>
        <authorList>
            <person name="Kang H."/>
            <person name="Cha I."/>
            <person name="Kim H."/>
            <person name="Joh K."/>
        </authorList>
    </citation>
    <scope>NUCLEOTIDE SEQUENCE [LARGE SCALE GENOMIC DNA]</scope>
    <source>
        <strain evidence="10 11">HMF7410</strain>
    </source>
</reference>
<keyword evidence="1 8" id="KW-0004">4Fe-4S</keyword>
<keyword evidence="2 8" id="KW-0949">S-adenosyl-L-methionine</keyword>
<feature type="binding site" evidence="8">
    <location>
        <position position="81"/>
    </location>
    <ligand>
        <name>substrate</name>
    </ligand>
</feature>
<evidence type="ECO:0000256" key="3">
    <source>
        <dbReference type="ARBA" id="ARBA00022723"/>
    </source>
</evidence>
<dbReference type="PIRSF" id="PIRSF000370">
    <property type="entry name" value="QueE"/>
    <property type="match status" value="1"/>
</dbReference>
<evidence type="ECO:0000256" key="7">
    <source>
        <dbReference type="ARBA" id="ARBA00023239"/>
    </source>
</evidence>
<feature type="binding site" evidence="8">
    <location>
        <begin position="124"/>
        <end position="126"/>
    </location>
    <ligand>
        <name>S-adenosyl-L-methionine</name>
        <dbReference type="ChEBI" id="CHEBI:59789"/>
    </ligand>
</feature>
<evidence type="ECO:0000256" key="5">
    <source>
        <dbReference type="ARBA" id="ARBA00023004"/>
    </source>
</evidence>
<keyword evidence="8" id="KW-0671">Queuosine biosynthesis</keyword>
<dbReference type="GO" id="GO:1904047">
    <property type="term" value="F:S-adenosyl-L-methionine binding"/>
    <property type="evidence" value="ECO:0007669"/>
    <property type="project" value="UniProtKB-UniRule"/>
</dbReference>
<dbReference type="GO" id="GO:0051539">
    <property type="term" value="F:4 iron, 4 sulfur cluster binding"/>
    <property type="evidence" value="ECO:0007669"/>
    <property type="project" value="UniProtKB-UniRule"/>
</dbReference>
<sequence>MTVTIPATGTMLPLMEEFYTIQGEGFNTGKAAYFIRLGGCDVGCPWCDVKESWDADRHPLTSADTIVANAAKHPAKAVVITGGEPLIYNLDYLTAELKRNGIKTFIETSGAYPISGFWDWICLSPKKFKAPTPSVLAVADELKVIVFNQSDFKWAEEHAALVSPNCKLYLQPEWSKAAIVTPMIVDYVMQNPKWEVSLQTHKYLNIP</sequence>
<feature type="binding site" evidence="8">
    <location>
        <position position="47"/>
    </location>
    <ligand>
        <name>[4Fe-4S] cluster</name>
        <dbReference type="ChEBI" id="CHEBI:49883"/>
        <note>4Fe-4S-S-AdoMet</note>
    </ligand>
</feature>
<dbReference type="InterPro" id="IPR024924">
    <property type="entry name" value="7-CO-7-deazaguanine_synth-like"/>
</dbReference>
<dbReference type="RefSeq" id="WP_157564648.1">
    <property type="nucleotide sequence ID" value="NZ_WPIK01000003.1"/>
</dbReference>
<gene>
    <name evidence="8" type="primary">queE</name>
    <name evidence="10" type="ORF">GO621_04385</name>
</gene>
<accession>A0A7K1STW3</accession>
<dbReference type="SFLD" id="SFLDS00029">
    <property type="entry name" value="Radical_SAM"/>
    <property type="match status" value="1"/>
</dbReference>
<organism evidence="10 11">
    <name type="scientific">Mucilaginibacter arboris</name>
    <dbReference type="NCBI Taxonomy" id="2682090"/>
    <lineage>
        <taxon>Bacteria</taxon>
        <taxon>Pseudomonadati</taxon>
        <taxon>Bacteroidota</taxon>
        <taxon>Sphingobacteriia</taxon>
        <taxon>Sphingobacteriales</taxon>
        <taxon>Sphingobacteriaceae</taxon>
        <taxon>Mucilaginibacter</taxon>
    </lineage>
</organism>
<feature type="binding site" evidence="8">
    <location>
        <begin position="21"/>
        <end position="23"/>
    </location>
    <ligand>
        <name>substrate</name>
    </ligand>
</feature>
<dbReference type="CDD" id="cd01335">
    <property type="entry name" value="Radical_SAM"/>
    <property type="match status" value="1"/>
</dbReference>
<dbReference type="InterPro" id="IPR058240">
    <property type="entry name" value="rSAM_sf"/>
</dbReference>
<feature type="binding site" evidence="8">
    <location>
        <position position="40"/>
    </location>
    <ligand>
        <name>[4Fe-4S] cluster</name>
        <dbReference type="ChEBI" id="CHEBI:49883"/>
        <note>4Fe-4S-S-AdoMet</note>
    </ligand>
</feature>
<feature type="binding site" evidence="8">
    <location>
        <position position="207"/>
    </location>
    <ligand>
        <name>substrate</name>
    </ligand>
</feature>
<evidence type="ECO:0000259" key="9">
    <source>
        <dbReference type="PROSITE" id="PS51918"/>
    </source>
</evidence>
<dbReference type="PANTHER" id="PTHR42836:SF1">
    <property type="entry name" value="7-CARBOXY-7-DEAZAGUANINE SYNTHASE"/>
    <property type="match status" value="1"/>
</dbReference>
<name>A0A7K1STW3_9SPHI</name>
<keyword evidence="7 8" id="KW-0456">Lyase</keyword>
<comment type="function">
    <text evidence="8">Catalyzes the complex heterocyclic radical-mediated conversion of 6-carboxy-5,6,7,8-tetrahydropterin (CPH4) to 7-carboxy-7-deazaguanine (CDG), a step common to the biosynthetic pathways of all 7-deazapurine-containing compounds.</text>
</comment>
<dbReference type="Gene3D" id="3.20.20.70">
    <property type="entry name" value="Aldolase class I"/>
    <property type="match status" value="1"/>
</dbReference>
<dbReference type="Proteomes" id="UP000462014">
    <property type="component" value="Unassembled WGS sequence"/>
</dbReference>
<comment type="cofactor">
    <cofactor evidence="8">
        <name>S-adenosyl-L-methionine</name>
        <dbReference type="ChEBI" id="CHEBI:59789"/>
    </cofactor>
    <text evidence="8">Binds 1 S-adenosyl-L-methionine per subunit.</text>
</comment>
<feature type="binding site" evidence="8">
    <location>
        <position position="44"/>
    </location>
    <ligand>
        <name>[4Fe-4S] cluster</name>
        <dbReference type="ChEBI" id="CHEBI:49883"/>
        <note>4Fe-4S-S-AdoMet</note>
    </ligand>
</feature>
<comment type="cofactor">
    <cofactor evidence="8">
        <name>[4Fe-4S] cluster</name>
        <dbReference type="ChEBI" id="CHEBI:49883"/>
    </cofactor>
    <text evidence="8">Binds 1 [4Fe-4S] cluster. The cluster is coordinated with 3 cysteines and an exchangeable S-adenosyl-L-methionine.</text>
</comment>
<proteinExistence type="inferred from homology"/>
<keyword evidence="3 8" id="KW-0479">Metal-binding</keyword>
<evidence type="ECO:0000256" key="8">
    <source>
        <dbReference type="HAMAP-Rule" id="MF_00917"/>
    </source>
</evidence>
<dbReference type="InterPro" id="IPR013785">
    <property type="entry name" value="Aldolase_TIM"/>
</dbReference>
<dbReference type="PROSITE" id="PS51918">
    <property type="entry name" value="RADICAL_SAM"/>
    <property type="match status" value="1"/>
</dbReference>
<dbReference type="GO" id="GO:0000287">
    <property type="term" value="F:magnesium ion binding"/>
    <property type="evidence" value="ECO:0007669"/>
    <property type="project" value="UniProtKB-UniRule"/>
</dbReference>
<evidence type="ECO:0000313" key="11">
    <source>
        <dbReference type="Proteomes" id="UP000462014"/>
    </source>
</evidence>
<keyword evidence="4 8" id="KW-0460">Magnesium</keyword>
<dbReference type="EMBL" id="WPIK01000003">
    <property type="protein sequence ID" value="MVN20769.1"/>
    <property type="molecule type" value="Genomic_DNA"/>
</dbReference>
<feature type="binding site" evidence="8">
    <location>
        <begin position="46"/>
        <end position="48"/>
    </location>
    <ligand>
        <name>S-adenosyl-L-methionine</name>
        <dbReference type="ChEBI" id="CHEBI:59789"/>
    </ligand>
</feature>
<feature type="binding site" evidence="8">
    <location>
        <position position="36"/>
    </location>
    <ligand>
        <name>substrate</name>
    </ligand>
</feature>
<dbReference type="Pfam" id="PF04055">
    <property type="entry name" value="Radical_SAM"/>
    <property type="match status" value="1"/>
</dbReference>
<feature type="domain" description="Radical SAM core" evidence="9">
    <location>
        <begin position="27"/>
        <end position="207"/>
    </location>
</feature>
<dbReference type="InterPro" id="IPR007197">
    <property type="entry name" value="rSAM"/>
</dbReference>
<dbReference type="UniPathway" id="UPA00391"/>
<dbReference type="GO" id="GO:0008616">
    <property type="term" value="P:tRNA queuosine(34) biosynthetic process"/>
    <property type="evidence" value="ECO:0007669"/>
    <property type="project" value="UniProtKB-UniRule"/>
</dbReference>
<comment type="subunit">
    <text evidence="8">Homodimer.</text>
</comment>
<keyword evidence="11" id="KW-1185">Reference proteome</keyword>
<comment type="catalytic activity">
    <reaction evidence="8">
        <text>6-carboxy-5,6,7,8-tetrahydropterin + H(+) = 7-carboxy-7-carbaguanine + NH4(+)</text>
        <dbReference type="Rhea" id="RHEA:27974"/>
        <dbReference type="ChEBI" id="CHEBI:15378"/>
        <dbReference type="ChEBI" id="CHEBI:28938"/>
        <dbReference type="ChEBI" id="CHEBI:61032"/>
        <dbReference type="ChEBI" id="CHEBI:61036"/>
        <dbReference type="EC" id="4.3.99.3"/>
    </reaction>
</comment>
<feature type="binding site" evidence="8">
    <location>
        <position position="83"/>
    </location>
    <ligand>
        <name>S-adenosyl-L-methionine</name>
        <dbReference type="ChEBI" id="CHEBI:59789"/>
    </ligand>
</feature>
<dbReference type="PANTHER" id="PTHR42836">
    <property type="entry name" value="7-CARBOXY-7-DEAZAGUANINE SYNTHASE"/>
    <property type="match status" value="1"/>
</dbReference>
<dbReference type="GO" id="GO:0016840">
    <property type="term" value="F:carbon-nitrogen lyase activity"/>
    <property type="evidence" value="ECO:0007669"/>
    <property type="project" value="UniProtKB-UniRule"/>
</dbReference>
<evidence type="ECO:0000256" key="1">
    <source>
        <dbReference type="ARBA" id="ARBA00022485"/>
    </source>
</evidence>
<protein>
    <recommendedName>
        <fullName evidence="8">7-carboxy-7-deazaguanine synthase</fullName>
        <shortName evidence="8">CDG synthase</shortName>
        <ecNumber evidence="8">4.3.99.3</ecNumber>
    </recommendedName>
    <alternativeName>
        <fullName evidence="8">Queuosine biosynthesis protein QueE</fullName>
    </alternativeName>
</protein>
<keyword evidence="6 8" id="KW-0411">Iron-sulfur</keyword>
<evidence type="ECO:0000313" key="10">
    <source>
        <dbReference type="EMBL" id="MVN20769.1"/>
    </source>
</evidence>
<dbReference type="EC" id="4.3.99.3" evidence="8"/>
<dbReference type="HAMAP" id="MF_00917">
    <property type="entry name" value="QueE"/>
    <property type="match status" value="1"/>
</dbReference>
<comment type="caution">
    <text evidence="8">Lacks conserved residue(s) required for the propagation of feature annotation.</text>
</comment>
<comment type="caution">
    <text evidence="10">The sequence shown here is derived from an EMBL/GenBank/DDBJ whole genome shotgun (WGS) entry which is preliminary data.</text>
</comment>
<comment type="cofactor">
    <cofactor evidence="8">
        <name>Mg(2+)</name>
        <dbReference type="ChEBI" id="CHEBI:18420"/>
    </cofactor>
</comment>